<sequence length="372" mass="43203">YKHRSREVLVALARMPDYRSRIQGHLLGRRGRDNPEEDLVSPPEDEQKLTTMLGLVDKLLDRCEETTRKTSRNILCWLRSTRSGASYPKPFTLVRHPASTKKYRWFWKRALLFVFRAHRLDSAVREKMTGIRLKRKLTALLEEAWDHPFWMTDEEENDDIEEEDDDSEYDDEDCEGENEGEGEDEGEDEDENIHNYKPEDSGEREDGRGLCDGVQPKEKGEKHEDDKQAGTDSTEELVEILFGLSLALCTEHLIDGQPNSTVLVYFSGVLGFSKTSNRFLPARSYTTFLSGLIYIQRLLFLERALPFRSYPTLGIDHRPRTKQLDRLKKIRERYMVVGSQSAFEEFISLRSYGRVMARSDTPPILLRWSEDG</sequence>
<protein>
    <submittedName>
        <fullName evidence="2">Uncharacterized protein</fullName>
    </submittedName>
</protein>
<name>A0A9P9D418_9HYPO</name>
<proteinExistence type="predicted"/>
<accession>A0A9P9D418</accession>
<reference evidence="2" key="1">
    <citation type="journal article" date="2021" name="Nat. Commun.">
        <title>Genetic determinants of endophytism in the Arabidopsis root mycobiome.</title>
        <authorList>
            <person name="Mesny F."/>
            <person name="Miyauchi S."/>
            <person name="Thiergart T."/>
            <person name="Pickel B."/>
            <person name="Atanasova L."/>
            <person name="Karlsson M."/>
            <person name="Huettel B."/>
            <person name="Barry K.W."/>
            <person name="Haridas S."/>
            <person name="Chen C."/>
            <person name="Bauer D."/>
            <person name="Andreopoulos W."/>
            <person name="Pangilinan J."/>
            <person name="LaButti K."/>
            <person name="Riley R."/>
            <person name="Lipzen A."/>
            <person name="Clum A."/>
            <person name="Drula E."/>
            <person name="Henrissat B."/>
            <person name="Kohler A."/>
            <person name="Grigoriev I.V."/>
            <person name="Martin F.M."/>
            <person name="Hacquard S."/>
        </authorList>
    </citation>
    <scope>NUCLEOTIDE SEQUENCE</scope>
    <source>
        <strain evidence="2">MPI-CAGE-AT-0147</strain>
    </source>
</reference>
<feature type="compositionally biased region" description="Basic and acidic residues" evidence="1">
    <location>
        <begin position="192"/>
        <end position="229"/>
    </location>
</feature>
<organism evidence="2 3">
    <name type="scientific">Dactylonectria macrodidyma</name>
    <dbReference type="NCBI Taxonomy" id="307937"/>
    <lineage>
        <taxon>Eukaryota</taxon>
        <taxon>Fungi</taxon>
        <taxon>Dikarya</taxon>
        <taxon>Ascomycota</taxon>
        <taxon>Pezizomycotina</taxon>
        <taxon>Sordariomycetes</taxon>
        <taxon>Hypocreomycetidae</taxon>
        <taxon>Hypocreales</taxon>
        <taxon>Nectriaceae</taxon>
        <taxon>Dactylonectria</taxon>
    </lineage>
</organism>
<keyword evidence="3" id="KW-1185">Reference proteome</keyword>
<dbReference type="Proteomes" id="UP000738349">
    <property type="component" value="Unassembled WGS sequence"/>
</dbReference>
<dbReference type="AlphaFoldDB" id="A0A9P9D418"/>
<dbReference type="OrthoDB" id="5106623at2759"/>
<evidence type="ECO:0000256" key="1">
    <source>
        <dbReference type="SAM" id="MobiDB-lite"/>
    </source>
</evidence>
<dbReference type="EMBL" id="JAGMUV010000039">
    <property type="protein sequence ID" value="KAH7112034.1"/>
    <property type="molecule type" value="Genomic_DNA"/>
</dbReference>
<evidence type="ECO:0000313" key="2">
    <source>
        <dbReference type="EMBL" id="KAH7112034.1"/>
    </source>
</evidence>
<feature type="region of interest" description="Disordered" evidence="1">
    <location>
        <begin position="151"/>
        <end position="232"/>
    </location>
</feature>
<feature type="compositionally biased region" description="Acidic residues" evidence="1">
    <location>
        <begin position="152"/>
        <end position="191"/>
    </location>
</feature>
<evidence type="ECO:0000313" key="3">
    <source>
        <dbReference type="Proteomes" id="UP000738349"/>
    </source>
</evidence>
<feature type="non-terminal residue" evidence="2">
    <location>
        <position position="372"/>
    </location>
</feature>
<gene>
    <name evidence="2" type="ORF">EDB81DRAFT_628075</name>
</gene>
<comment type="caution">
    <text evidence="2">The sequence shown here is derived from an EMBL/GenBank/DDBJ whole genome shotgun (WGS) entry which is preliminary data.</text>
</comment>
<feature type="non-terminal residue" evidence="2">
    <location>
        <position position="1"/>
    </location>
</feature>